<dbReference type="GeneID" id="20079095"/>
<dbReference type="OrthoDB" id="25675at2759"/>
<name>A0A024UPK9_9STRA</name>
<dbReference type="EMBL" id="KI913954">
    <property type="protein sequence ID" value="ETW07558.1"/>
    <property type="molecule type" value="Genomic_DNA"/>
</dbReference>
<dbReference type="AlphaFoldDB" id="A0A024UPK9"/>
<accession>A0A024UPK9</accession>
<dbReference type="VEuPathDB" id="FungiDB:H310_02045"/>
<dbReference type="RefSeq" id="XP_008863651.1">
    <property type="nucleotide sequence ID" value="XM_008865429.1"/>
</dbReference>
<organism evidence="1">
    <name type="scientific">Aphanomyces invadans</name>
    <dbReference type="NCBI Taxonomy" id="157072"/>
    <lineage>
        <taxon>Eukaryota</taxon>
        <taxon>Sar</taxon>
        <taxon>Stramenopiles</taxon>
        <taxon>Oomycota</taxon>
        <taxon>Saprolegniomycetes</taxon>
        <taxon>Saprolegniales</taxon>
        <taxon>Verrucalvaceae</taxon>
        <taxon>Aphanomyces</taxon>
    </lineage>
</organism>
<evidence type="ECO:0000313" key="1">
    <source>
        <dbReference type="EMBL" id="ETW07558.1"/>
    </source>
</evidence>
<protein>
    <submittedName>
        <fullName evidence="1">Uncharacterized protein</fullName>
    </submittedName>
</protein>
<proteinExistence type="predicted"/>
<gene>
    <name evidence="1" type="ORF">H310_02045</name>
</gene>
<reference evidence="1" key="1">
    <citation type="submission" date="2013-12" db="EMBL/GenBank/DDBJ databases">
        <title>The Genome Sequence of Aphanomyces invadans NJM9701.</title>
        <authorList>
            <consortium name="The Broad Institute Genomics Platform"/>
            <person name="Russ C."/>
            <person name="Tyler B."/>
            <person name="van West P."/>
            <person name="Dieguez-Uribeondo J."/>
            <person name="Young S.K."/>
            <person name="Zeng Q."/>
            <person name="Gargeya S."/>
            <person name="Fitzgerald M."/>
            <person name="Abouelleil A."/>
            <person name="Alvarado L."/>
            <person name="Chapman S.B."/>
            <person name="Gainer-Dewar J."/>
            <person name="Goldberg J."/>
            <person name="Griggs A."/>
            <person name="Gujja S."/>
            <person name="Hansen M."/>
            <person name="Howarth C."/>
            <person name="Imamovic A."/>
            <person name="Ireland A."/>
            <person name="Larimer J."/>
            <person name="McCowan C."/>
            <person name="Murphy C."/>
            <person name="Pearson M."/>
            <person name="Poon T.W."/>
            <person name="Priest M."/>
            <person name="Roberts A."/>
            <person name="Saif S."/>
            <person name="Shea T."/>
            <person name="Sykes S."/>
            <person name="Wortman J."/>
            <person name="Nusbaum C."/>
            <person name="Birren B."/>
        </authorList>
    </citation>
    <scope>NUCLEOTIDE SEQUENCE [LARGE SCALE GENOMIC DNA]</scope>
    <source>
        <strain evidence="1">NJM9701</strain>
    </source>
</reference>
<sequence>MLYDMYQLEASDVVVSCTDGITNNLYANEIVETIQVVSKYKPNYQPTLFPMEWLFLKDDVQLFRQGNDFVGDVCTKVIP</sequence>